<dbReference type="EMBL" id="VUJU01000192">
    <property type="protein sequence ID" value="KAF0772321.1"/>
    <property type="molecule type" value="Genomic_DNA"/>
</dbReference>
<name>A0A6G0ZLX3_APHCR</name>
<evidence type="ECO:0000313" key="4">
    <source>
        <dbReference type="Proteomes" id="UP000478052"/>
    </source>
</evidence>
<protein>
    <submittedName>
        <fullName evidence="3">Zinc finger protein 253-like</fullName>
    </submittedName>
</protein>
<comment type="caution">
    <text evidence="3">The sequence shown here is derived from an EMBL/GenBank/DDBJ whole genome shotgun (WGS) entry which is preliminary data.</text>
</comment>
<dbReference type="Proteomes" id="UP000478052">
    <property type="component" value="Unassembled WGS sequence"/>
</dbReference>
<keyword evidence="4" id="KW-1185">Reference proteome</keyword>
<feature type="domain" description="C2H2-type" evidence="2">
    <location>
        <begin position="66"/>
        <end position="96"/>
    </location>
</feature>
<dbReference type="GO" id="GO:0008270">
    <property type="term" value="F:zinc ion binding"/>
    <property type="evidence" value="ECO:0007669"/>
    <property type="project" value="UniProtKB-KW"/>
</dbReference>
<evidence type="ECO:0000313" key="3">
    <source>
        <dbReference type="EMBL" id="KAF0772321.1"/>
    </source>
</evidence>
<gene>
    <name evidence="3" type="ORF">FWK35_00024808</name>
</gene>
<evidence type="ECO:0000256" key="1">
    <source>
        <dbReference type="PROSITE-ProRule" id="PRU00042"/>
    </source>
</evidence>
<sequence length="113" mass="13200">MSIKSLSDCSTTMVSTDLRPKQIVVKSHQRTHAVKSHYELYDCTFCQHNGWMEHKRHTPIEVKLYYSCESCDKEFTTYAQLTLHRQVCATLVMDRTCEKSVDFSLLMAHLHTE</sequence>
<keyword evidence="1" id="KW-0862">Zinc</keyword>
<reference evidence="3 4" key="1">
    <citation type="submission" date="2019-08" db="EMBL/GenBank/DDBJ databases">
        <title>Whole genome of Aphis craccivora.</title>
        <authorList>
            <person name="Voronova N.V."/>
            <person name="Shulinski R.S."/>
            <person name="Bandarenka Y.V."/>
            <person name="Zhorov D.G."/>
            <person name="Warner D."/>
        </authorList>
    </citation>
    <scope>NUCLEOTIDE SEQUENCE [LARGE SCALE GENOMIC DNA]</scope>
    <source>
        <strain evidence="3">180601</strain>
        <tissue evidence="3">Whole Body</tissue>
    </source>
</reference>
<keyword evidence="1" id="KW-0479">Metal-binding</keyword>
<dbReference type="PROSITE" id="PS50157">
    <property type="entry name" value="ZINC_FINGER_C2H2_2"/>
    <property type="match status" value="1"/>
</dbReference>
<proteinExistence type="predicted"/>
<keyword evidence="1" id="KW-0863">Zinc-finger</keyword>
<accession>A0A6G0ZLX3</accession>
<dbReference type="AlphaFoldDB" id="A0A6G0ZLX3"/>
<evidence type="ECO:0000259" key="2">
    <source>
        <dbReference type="PROSITE" id="PS50157"/>
    </source>
</evidence>
<dbReference type="InterPro" id="IPR013087">
    <property type="entry name" value="Znf_C2H2_type"/>
</dbReference>
<organism evidence="3 4">
    <name type="scientific">Aphis craccivora</name>
    <name type="common">Cowpea aphid</name>
    <dbReference type="NCBI Taxonomy" id="307492"/>
    <lineage>
        <taxon>Eukaryota</taxon>
        <taxon>Metazoa</taxon>
        <taxon>Ecdysozoa</taxon>
        <taxon>Arthropoda</taxon>
        <taxon>Hexapoda</taxon>
        <taxon>Insecta</taxon>
        <taxon>Pterygota</taxon>
        <taxon>Neoptera</taxon>
        <taxon>Paraneoptera</taxon>
        <taxon>Hemiptera</taxon>
        <taxon>Sternorrhyncha</taxon>
        <taxon>Aphidomorpha</taxon>
        <taxon>Aphidoidea</taxon>
        <taxon>Aphididae</taxon>
        <taxon>Aphidini</taxon>
        <taxon>Aphis</taxon>
        <taxon>Aphis</taxon>
    </lineage>
</organism>